<dbReference type="GO" id="GO:0006888">
    <property type="term" value="P:endoplasmic reticulum to Golgi vesicle-mediated transport"/>
    <property type="evidence" value="ECO:0007669"/>
    <property type="project" value="InterPro"/>
</dbReference>
<dbReference type="OrthoDB" id="10258445at2759"/>
<keyword evidence="3" id="KW-0931">ER-Golgi transport</keyword>
<dbReference type="InterPro" id="IPR011012">
    <property type="entry name" value="Longin-like_dom_sf"/>
</dbReference>
<dbReference type="AlphaFoldDB" id="A0A811KQS4"/>
<evidence type="ECO:0000313" key="4">
    <source>
        <dbReference type="EMBL" id="CAD5217827.1"/>
    </source>
</evidence>
<dbReference type="InterPro" id="IPR006722">
    <property type="entry name" value="Sedlin"/>
</dbReference>
<evidence type="ECO:0000256" key="1">
    <source>
        <dbReference type="ARBA" id="ARBA00004556"/>
    </source>
</evidence>
<keyword evidence="5" id="KW-1185">Reference proteome</keyword>
<dbReference type="Gene3D" id="3.30.450.70">
    <property type="match status" value="1"/>
</dbReference>
<name>A0A811KQS4_9BILA</name>
<dbReference type="Pfam" id="PF04628">
    <property type="entry name" value="Sedlin_N"/>
    <property type="match status" value="1"/>
</dbReference>
<dbReference type="SUPFAM" id="SSF64356">
    <property type="entry name" value="SNARE-like"/>
    <property type="match status" value="1"/>
</dbReference>
<comment type="caution">
    <text evidence="4">The sequence shown here is derived from an EMBL/GenBank/DDBJ whole genome shotgun (WGS) entry which is preliminary data.</text>
</comment>
<comment type="similarity">
    <text evidence="2">Belongs to the TRAPP small subunits family. Sedlin subfamily.</text>
</comment>
<dbReference type="Proteomes" id="UP000783686">
    <property type="component" value="Unassembled WGS sequence"/>
</dbReference>
<keyword evidence="3" id="KW-0813">Transport</keyword>
<sequence length="134" mass="15550">MVLALSVLSKDKSLIYFQCSSERINEETAIQMMAYSALDVLDEWEKVPSNRPQELFQGCLLFNNTYKVFGYVTNTQVNFILTYDASDSSNRDQDVRMLFKKLHNHYVDEVSNPFYVPGAFFTTTNFKKFVNTLL</sequence>
<protein>
    <recommendedName>
        <fullName evidence="6">Trafficking protein particle complex subunit</fullName>
    </recommendedName>
</protein>
<evidence type="ECO:0008006" key="6">
    <source>
        <dbReference type="Google" id="ProtNLM"/>
    </source>
</evidence>
<evidence type="ECO:0000256" key="3">
    <source>
        <dbReference type="ARBA" id="ARBA00022892"/>
    </source>
</evidence>
<organism evidence="4 5">
    <name type="scientific">Bursaphelenchus okinawaensis</name>
    <dbReference type="NCBI Taxonomy" id="465554"/>
    <lineage>
        <taxon>Eukaryota</taxon>
        <taxon>Metazoa</taxon>
        <taxon>Ecdysozoa</taxon>
        <taxon>Nematoda</taxon>
        <taxon>Chromadorea</taxon>
        <taxon>Rhabditida</taxon>
        <taxon>Tylenchina</taxon>
        <taxon>Tylenchomorpha</taxon>
        <taxon>Aphelenchoidea</taxon>
        <taxon>Aphelenchoididae</taxon>
        <taxon>Bursaphelenchus</taxon>
    </lineage>
</organism>
<proteinExistence type="inferred from homology"/>
<dbReference type="EMBL" id="CAJFCW020000003">
    <property type="protein sequence ID" value="CAG9108556.1"/>
    <property type="molecule type" value="Genomic_DNA"/>
</dbReference>
<gene>
    <name evidence="4" type="ORF">BOKJ2_LOCUS7287</name>
</gene>
<dbReference type="Proteomes" id="UP000614601">
    <property type="component" value="Unassembled WGS sequence"/>
</dbReference>
<comment type="subcellular location">
    <subcellularLocation>
        <location evidence="1">Cytoplasm</location>
        <location evidence="1">Perinuclear region</location>
    </subcellularLocation>
</comment>
<accession>A0A811KQS4</accession>
<evidence type="ECO:0000256" key="2">
    <source>
        <dbReference type="ARBA" id="ARBA00006626"/>
    </source>
</evidence>
<dbReference type="PANTHER" id="PTHR12403">
    <property type="entry name" value="TRAFFICKING PROTEIN PARTICLE COMPLEX SUBUNIT 2"/>
    <property type="match status" value="1"/>
</dbReference>
<evidence type="ECO:0000313" key="5">
    <source>
        <dbReference type="Proteomes" id="UP000614601"/>
    </source>
</evidence>
<reference evidence="4" key="1">
    <citation type="submission" date="2020-09" db="EMBL/GenBank/DDBJ databases">
        <authorList>
            <person name="Kikuchi T."/>
        </authorList>
    </citation>
    <scope>NUCLEOTIDE SEQUENCE</scope>
    <source>
        <strain evidence="4">SH1</strain>
    </source>
</reference>
<dbReference type="EMBL" id="CAJFDH010000003">
    <property type="protein sequence ID" value="CAD5217827.1"/>
    <property type="molecule type" value="Genomic_DNA"/>
</dbReference>
<dbReference type="GO" id="GO:0048471">
    <property type="term" value="C:perinuclear region of cytoplasm"/>
    <property type="evidence" value="ECO:0007669"/>
    <property type="project" value="UniProtKB-SubCell"/>
</dbReference>